<gene>
    <name evidence="1" type="ORF">A6D6_02699</name>
</gene>
<comment type="caution">
    <text evidence="1">The sequence shown here is derived from an EMBL/GenBank/DDBJ whole genome shotgun (WGS) entry which is preliminary data.</text>
</comment>
<organism evidence="1 2">
    <name type="scientific">Alcanivorax xiamenensis</name>
    <dbReference type="NCBI Taxonomy" id="1177156"/>
    <lineage>
        <taxon>Bacteria</taxon>
        <taxon>Pseudomonadati</taxon>
        <taxon>Pseudomonadota</taxon>
        <taxon>Gammaproteobacteria</taxon>
        <taxon>Oceanospirillales</taxon>
        <taxon>Alcanivoracaceae</taxon>
        <taxon>Alcanivorax</taxon>
    </lineage>
</organism>
<sequence>MADPVFPPQLPCALREGYGLNHVQPFARTEMVTGRARQRRTFTSVPSTVPVSWILTGPEAQLFEAWFRYTIQDGTAWFTAQIKSPLDGCEQVSGYRCRFTEMYSGPELVGRCHWRFRANLEIWERPMLAPGWEQFPDYILRADIIDLAVNREWPEA</sequence>
<name>A0ABQ6Y7E8_9GAMM</name>
<protein>
    <submittedName>
        <fullName evidence="1">Uncharacterized protein</fullName>
    </submittedName>
</protein>
<evidence type="ECO:0000313" key="2">
    <source>
        <dbReference type="Proteomes" id="UP000771797"/>
    </source>
</evidence>
<evidence type="ECO:0000313" key="1">
    <source>
        <dbReference type="EMBL" id="KAF0804935.1"/>
    </source>
</evidence>
<keyword evidence="2" id="KW-1185">Reference proteome</keyword>
<accession>A0ABQ6Y7E8</accession>
<reference evidence="1 2" key="1">
    <citation type="submission" date="2012-09" db="EMBL/GenBank/DDBJ databases">
        <title>Genome Sequence of alkane-degrading Bacterium Alcanivorax sp. 6-D-6.</title>
        <authorList>
            <person name="Lai Q."/>
            <person name="Shao Z."/>
        </authorList>
    </citation>
    <scope>NUCLEOTIDE SEQUENCE [LARGE SCALE GENOMIC DNA]</scope>
    <source>
        <strain evidence="1 2">6-D-6</strain>
    </source>
</reference>
<dbReference type="EMBL" id="AQPF01000023">
    <property type="protein sequence ID" value="KAF0804935.1"/>
    <property type="molecule type" value="Genomic_DNA"/>
</dbReference>
<dbReference type="RefSeq" id="WP_159661041.1">
    <property type="nucleotide sequence ID" value="NZ_AQPF01000023.1"/>
</dbReference>
<proteinExistence type="predicted"/>
<dbReference type="Proteomes" id="UP000771797">
    <property type="component" value="Unassembled WGS sequence"/>
</dbReference>